<reference evidence="1" key="1">
    <citation type="journal article" date="2014" name="Front. Microbiol.">
        <title>High frequency of phylogenetically diverse reductive dehalogenase-homologous genes in deep subseafloor sedimentary metagenomes.</title>
        <authorList>
            <person name="Kawai M."/>
            <person name="Futagami T."/>
            <person name="Toyoda A."/>
            <person name="Takaki Y."/>
            <person name="Nishi S."/>
            <person name="Hori S."/>
            <person name="Arai W."/>
            <person name="Tsubouchi T."/>
            <person name="Morono Y."/>
            <person name="Uchiyama I."/>
            <person name="Ito T."/>
            <person name="Fujiyama A."/>
            <person name="Inagaki F."/>
            <person name="Takami H."/>
        </authorList>
    </citation>
    <scope>NUCLEOTIDE SEQUENCE</scope>
    <source>
        <strain evidence="1">Expedition CK06-06</strain>
    </source>
</reference>
<feature type="non-terminal residue" evidence="1">
    <location>
        <position position="1"/>
    </location>
</feature>
<comment type="caution">
    <text evidence="1">The sequence shown here is derived from an EMBL/GenBank/DDBJ whole genome shotgun (WGS) entry which is preliminary data.</text>
</comment>
<gene>
    <name evidence="1" type="ORF">S01H1_78596</name>
</gene>
<organism evidence="1">
    <name type="scientific">marine sediment metagenome</name>
    <dbReference type="NCBI Taxonomy" id="412755"/>
    <lineage>
        <taxon>unclassified sequences</taxon>
        <taxon>metagenomes</taxon>
        <taxon>ecological metagenomes</taxon>
    </lineage>
</organism>
<proteinExistence type="predicted"/>
<dbReference type="AlphaFoldDB" id="X0YI51"/>
<dbReference type="EMBL" id="BARS01052906">
    <property type="protein sequence ID" value="GAG46867.1"/>
    <property type="molecule type" value="Genomic_DNA"/>
</dbReference>
<evidence type="ECO:0000313" key="1">
    <source>
        <dbReference type="EMBL" id="GAG46867.1"/>
    </source>
</evidence>
<name>X0YI51_9ZZZZ</name>
<protein>
    <submittedName>
        <fullName evidence="1">Uncharacterized protein</fullName>
    </submittedName>
</protein>
<accession>X0YI51</accession>
<feature type="non-terminal residue" evidence="1">
    <location>
        <position position="229"/>
    </location>
</feature>
<sequence>ITKGRKTKAVVSKQPERFKPTLETSDLVAEMQDFIATGDFANKSEFLKALKAAGHDEKTISRAAFLFPKIIRSEKQGTIQEHLDYFGDRQLSEKSEIREIRKQIQQTQGKRLANVIPVAKANARIHELRRRLVRAADREGVSVRITKGGKIVISVRKSGAFVPERFSRYDNFKDVKANFGGTKDITRYIQEIDGSLTVAEKEFKKGQAGPVERNILWPTRDISIQKLKW</sequence>